<dbReference type="InterPro" id="IPR000073">
    <property type="entry name" value="AB_hydrolase_1"/>
</dbReference>
<organism evidence="7 8">
    <name type="scientific">Planomonospora sphaerica</name>
    <dbReference type="NCBI Taxonomy" id="161355"/>
    <lineage>
        <taxon>Bacteria</taxon>
        <taxon>Bacillati</taxon>
        <taxon>Actinomycetota</taxon>
        <taxon>Actinomycetes</taxon>
        <taxon>Streptosporangiales</taxon>
        <taxon>Streptosporangiaceae</taxon>
        <taxon>Planomonospora</taxon>
    </lineage>
</organism>
<feature type="domain" description="AB hydrolase-1" evidence="5">
    <location>
        <begin position="112"/>
        <end position="324"/>
    </location>
</feature>
<name>A0A161LLJ3_9ACTN</name>
<evidence type="ECO:0000256" key="3">
    <source>
        <dbReference type="ARBA" id="ARBA00022801"/>
    </source>
</evidence>
<dbReference type="Pfam" id="PF08386">
    <property type="entry name" value="Abhydrolase_4"/>
    <property type="match status" value="1"/>
</dbReference>
<evidence type="ECO:0000313" key="7">
    <source>
        <dbReference type="EMBL" id="GAT70404.1"/>
    </source>
</evidence>
<dbReference type="InterPro" id="IPR051601">
    <property type="entry name" value="Serine_prot/Carboxylest_S33"/>
</dbReference>
<dbReference type="PANTHER" id="PTHR43248">
    <property type="entry name" value="2-SUCCINYL-6-HYDROXY-2,4-CYCLOHEXADIENE-1-CARBOXYLATE SYNTHASE"/>
    <property type="match status" value="1"/>
</dbReference>
<dbReference type="Proteomes" id="UP000077701">
    <property type="component" value="Unassembled WGS sequence"/>
</dbReference>
<dbReference type="GO" id="GO:0016787">
    <property type="term" value="F:hydrolase activity"/>
    <property type="evidence" value="ECO:0007669"/>
    <property type="project" value="UniProtKB-KW"/>
</dbReference>
<evidence type="ECO:0000259" key="6">
    <source>
        <dbReference type="Pfam" id="PF08386"/>
    </source>
</evidence>
<feature type="signal peptide" evidence="4">
    <location>
        <begin position="1"/>
        <end position="25"/>
    </location>
</feature>
<gene>
    <name evidence="7" type="ORF">PS9374_06086</name>
</gene>
<evidence type="ECO:0000313" key="8">
    <source>
        <dbReference type="Proteomes" id="UP000077701"/>
    </source>
</evidence>
<comment type="caution">
    <text evidence="7">The sequence shown here is derived from an EMBL/GenBank/DDBJ whole genome shotgun (WGS) entry which is preliminary data.</text>
</comment>
<dbReference type="SUPFAM" id="SSF53474">
    <property type="entry name" value="alpha/beta-Hydrolases"/>
    <property type="match status" value="1"/>
</dbReference>
<sequence>MRGRRAVAAGAAMAAMLAGTVAAGAAPAAGAVREAAGDRAERDGPDRFRGQGIDWHRCRTGPDDVEGGLLDEAKAQCAEVTVPLDHRHPEGRTIKVAMSRLKAADPARRRGVLFYNPGGPGVPAMSLILQVRKAAPEVAARYDLIGMDPRFVGRSTPFDCGWPVPAVGSAGPDRRGFERTAALAKDLASRCAVHRDVLPHASTRNTARDMDVIRAALGEPKLSYLGSSYGTQLGMVYLQLFPRRADRVVLDSAMNPDLFGPDLTRTQGPAVAAMTEDWAAWAARRHDRYRLGSTPAGVMATLRRIDRAAARSPLKVGRHRVDSRVLPMILFNVTAGDGPEAYGSFAADVRVLNAAARGAEAAPTPVLEEVLTGLSSPDAGGTASVQTAILCADRAASRDPETYYRDIRAHRAAEPLFGALTRNLTPCSFWPTAPAEPPTRVRNDVPVLMVGATGDPGAVHAGQRAAHRALAGSRLVTLRGVFRHTVYGGLFAPRNACVDAAVERYLVRGVMPARDAVCSEARPR</sequence>
<accession>A0A161LLJ3</accession>
<feature type="chain" id="PRO_5007823901" evidence="4">
    <location>
        <begin position="26"/>
        <end position="524"/>
    </location>
</feature>
<dbReference type="PANTHER" id="PTHR43248:SF29">
    <property type="entry name" value="TRIPEPTIDYL AMINOPEPTIDASE"/>
    <property type="match status" value="1"/>
</dbReference>
<evidence type="ECO:0000259" key="5">
    <source>
        <dbReference type="Pfam" id="PF00561"/>
    </source>
</evidence>
<evidence type="ECO:0000256" key="2">
    <source>
        <dbReference type="ARBA" id="ARBA00022729"/>
    </source>
</evidence>
<protein>
    <submittedName>
        <fullName evidence="7">Alpha/beta hydrolase</fullName>
    </submittedName>
</protein>
<comment type="similarity">
    <text evidence="1">Belongs to the peptidase S33 family.</text>
</comment>
<keyword evidence="2 4" id="KW-0732">Signal</keyword>
<proteinExistence type="inferred from homology"/>
<dbReference type="OrthoDB" id="3930934at2"/>
<evidence type="ECO:0000256" key="1">
    <source>
        <dbReference type="ARBA" id="ARBA00010088"/>
    </source>
</evidence>
<dbReference type="STRING" id="161355.PS9374_06086"/>
<dbReference type="Gene3D" id="3.40.50.1820">
    <property type="entry name" value="alpha/beta hydrolase"/>
    <property type="match status" value="1"/>
</dbReference>
<dbReference type="EMBL" id="BDCX01000017">
    <property type="protein sequence ID" value="GAT70404.1"/>
    <property type="molecule type" value="Genomic_DNA"/>
</dbReference>
<dbReference type="PROSITE" id="PS51318">
    <property type="entry name" value="TAT"/>
    <property type="match status" value="1"/>
</dbReference>
<dbReference type="RefSeq" id="WP_068902614.1">
    <property type="nucleotide sequence ID" value="NZ_BDCX01000017.1"/>
</dbReference>
<dbReference type="Pfam" id="PF00561">
    <property type="entry name" value="Abhydrolase_1"/>
    <property type="match status" value="1"/>
</dbReference>
<feature type="domain" description="Peptidase S33 tripeptidyl aminopeptidase-like C-terminal" evidence="6">
    <location>
        <begin position="421"/>
        <end position="518"/>
    </location>
</feature>
<dbReference type="InterPro" id="IPR013595">
    <property type="entry name" value="Pept_S33_TAP-like_C"/>
</dbReference>
<dbReference type="InterPro" id="IPR029058">
    <property type="entry name" value="AB_hydrolase_fold"/>
</dbReference>
<dbReference type="InterPro" id="IPR006311">
    <property type="entry name" value="TAT_signal"/>
</dbReference>
<keyword evidence="8" id="KW-1185">Reference proteome</keyword>
<dbReference type="AlphaFoldDB" id="A0A161LLJ3"/>
<reference evidence="8" key="2">
    <citation type="submission" date="2016-04" db="EMBL/GenBank/DDBJ databases">
        <title>Planomonospora sphaerica JCM9374 whole genome shotgun sequence.</title>
        <authorList>
            <person name="Suzuki T."/>
            <person name="Dohra H."/>
            <person name="Kodani S."/>
        </authorList>
    </citation>
    <scope>NUCLEOTIDE SEQUENCE [LARGE SCALE GENOMIC DNA]</scope>
    <source>
        <strain evidence="8">JCM 9374</strain>
    </source>
</reference>
<keyword evidence="3 7" id="KW-0378">Hydrolase</keyword>
<reference evidence="7 8" key="1">
    <citation type="journal article" date="2016" name="Genome Announc.">
        <title>Draft Genome Sequence of Planomonospora sphaerica JCM9374, a Rare Actinomycete.</title>
        <authorList>
            <person name="Dohra H."/>
            <person name="Suzuki T."/>
            <person name="Inoue Y."/>
            <person name="Kodani S."/>
        </authorList>
    </citation>
    <scope>NUCLEOTIDE SEQUENCE [LARGE SCALE GENOMIC DNA]</scope>
    <source>
        <strain evidence="7 8">JCM 9374</strain>
    </source>
</reference>
<evidence type="ECO:0000256" key="4">
    <source>
        <dbReference type="SAM" id="SignalP"/>
    </source>
</evidence>